<dbReference type="GO" id="GO:0016705">
    <property type="term" value="F:oxidoreductase activity, acting on paired donors, with incorporation or reduction of molecular oxygen"/>
    <property type="evidence" value="ECO:0007669"/>
    <property type="project" value="InterPro"/>
</dbReference>
<feature type="transmembrane region" description="Helical" evidence="10">
    <location>
        <begin position="204"/>
        <end position="229"/>
    </location>
</feature>
<keyword evidence="4" id="KW-0349">Heme</keyword>
<evidence type="ECO:0000256" key="10">
    <source>
        <dbReference type="SAM" id="Phobius"/>
    </source>
</evidence>
<feature type="region of interest" description="Disordered" evidence="9">
    <location>
        <begin position="335"/>
        <end position="365"/>
    </location>
</feature>
<dbReference type="InterPro" id="IPR017972">
    <property type="entry name" value="Cyt_P450_CS"/>
</dbReference>
<dbReference type="GO" id="GO:0020037">
    <property type="term" value="F:heme binding"/>
    <property type="evidence" value="ECO:0007669"/>
    <property type="project" value="InterPro"/>
</dbReference>
<evidence type="ECO:0000313" key="11">
    <source>
        <dbReference type="EMBL" id="CAE6486822.1"/>
    </source>
</evidence>
<evidence type="ECO:0000256" key="3">
    <source>
        <dbReference type="ARBA" id="ARBA00010617"/>
    </source>
</evidence>
<sequence length="988" mass="107505">MRDYKGTMAAEECDRAANSPDPVAPYTLQVLTSNYVVPFYINAGSSLSYDFTVPFAPGTQYQICMYDSNGQTGGCQATYTVIPATGTPSCANVTFPQTLDVDAKSSTGPLSQYGWPNQCTDISLTPKSGTPPFTFTAAPALHPPVNITSNSMAPINWTIDLSWGSPFFVTLADSSGRMWSYGPLHSGGNGVDTCLSGSNSSVPLGATVGAVIGAFVIGGVLASLLFFFVSRKRHNGGAMGGRPSLTSLDLREPSARGQELRPTPYITSPTGSRALYSPLGTREESYSTMNSGRPLMRTGSRSSFGREPAGLATTGLQAEPFNPAGAPTAAASVIHERQGTSTQRSSSPPPASPIEGHGRSDSGRDTRSQVYVVHHDGGRAPVTIMTSDGAEVVELPPGYSSVPESSRQRAGDSYGRSGKGALGRREHDCEQIINYYKSYVKHLPGPKRRGAFISDLNIICETETSKEFNERLVQKYGRNIRAQGFGYMDQRLVTYDPVTINYILGSAADRFPKPWQMRRFVSKLTGGDIKQKAVNVAEGPYHHRLRKIIAPAFAPSTIRGHAPTFIRKANELCDHWRSVLSEPAAPAVPGVETDAKGNTILDVHNWFGRTAFDVIGLAAFGYSFDSLRDDTNELFGAYMRLHHVTREGPSMRGNLCLAYPWLERYLRDETSDAIAQSAQVVQKTSQMLLKEMRDANPEGDGKSILGLLLRSNANAAPEDRLTDEELLAQIDSFLFAGSDSTSIATIWALYELACNPEIQQALRAELRPLGLNEHAGEQDFASDSGIDIDIATPDHAAQFAAIDTLPLLDRVVRESLRLHPPVHSTLRIAEEDDIVPFSIDSPPKMQDGSISRAVVTGLGADGVERTGIRVRKGEFIHLPFEPMNTIRDVWSEDGHKFNPDRWIDLPAAAKNNPGVVPGLMSFSVGPHSCPAFRFAMAEMKTMLAYVVSSFAVEDTPKKILPHNMMMTRPYVENQWSKGFRLPLQVRAL</sequence>
<comment type="similarity">
    <text evidence="3">Belongs to the cytochrome P450 family.</text>
</comment>
<feature type="region of interest" description="Disordered" evidence="9">
    <location>
        <begin position="237"/>
        <end position="308"/>
    </location>
</feature>
<organism evidence="11 12">
    <name type="scientific">Rhizoctonia solani</name>
    <dbReference type="NCBI Taxonomy" id="456999"/>
    <lineage>
        <taxon>Eukaryota</taxon>
        <taxon>Fungi</taxon>
        <taxon>Dikarya</taxon>
        <taxon>Basidiomycota</taxon>
        <taxon>Agaricomycotina</taxon>
        <taxon>Agaricomycetes</taxon>
        <taxon>Cantharellales</taxon>
        <taxon>Ceratobasidiaceae</taxon>
        <taxon>Rhizoctonia</taxon>
    </lineage>
</organism>
<keyword evidence="6" id="KW-0560">Oxidoreductase</keyword>
<dbReference type="PRINTS" id="PR00385">
    <property type="entry name" value="P450"/>
</dbReference>
<keyword evidence="5" id="KW-0479">Metal-binding</keyword>
<comment type="cofactor">
    <cofactor evidence="1">
        <name>heme</name>
        <dbReference type="ChEBI" id="CHEBI:30413"/>
    </cofactor>
</comment>
<keyword evidence="7" id="KW-0408">Iron</keyword>
<dbReference type="Proteomes" id="UP000663840">
    <property type="component" value="Unassembled WGS sequence"/>
</dbReference>
<comment type="pathway">
    <text evidence="2">Secondary metabolite biosynthesis.</text>
</comment>
<reference evidence="11" key="1">
    <citation type="submission" date="2021-01" db="EMBL/GenBank/DDBJ databases">
        <authorList>
            <person name="Kaushik A."/>
        </authorList>
    </citation>
    <scope>NUCLEOTIDE SEQUENCE</scope>
    <source>
        <strain evidence="11">AG1-1A</strain>
    </source>
</reference>
<dbReference type="GO" id="GO:0005506">
    <property type="term" value="F:iron ion binding"/>
    <property type="evidence" value="ECO:0007669"/>
    <property type="project" value="InterPro"/>
</dbReference>
<evidence type="ECO:0000256" key="8">
    <source>
        <dbReference type="ARBA" id="ARBA00023033"/>
    </source>
</evidence>
<keyword evidence="10" id="KW-0812">Transmembrane</keyword>
<feature type="region of interest" description="Disordered" evidence="9">
    <location>
        <begin position="397"/>
        <end position="422"/>
    </location>
</feature>
<dbReference type="InterPro" id="IPR036396">
    <property type="entry name" value="Cyt_P450_sf"/>
</dbReference>
<comment type="caution">
    <text evidence="11">The sequence shown here is derived from an EMBL/GenBank/DDBJ whole genome shotgun (WGS) entry which is preliminary data.</text>
</comment>
<evidence type="ECO:0000256" key="6">
    <source>
        <dbReference type="ARBA" id="ARBA00023002"/>
    </source>
</evidence>
<dbReference type="SUPFAM" id="SSF48264">
    <property type="entry name" value="Cytochrome P450"/>
    <property type="match status" value="1"/>
</dbReference>
<evidence type="ECO:0000256" key="7">
    <source>
        <dbReference type="ARBA" id="ARBA00023004"/>
    </source>
</evidence>
<evidence type="ECO:0000256" key="9">
    <source>
        <dbReference type="SAM" id="MobiDB-lite"/>
    </source>
</evidence>
<name>A0A8H3CKB1_9AGAM</name>
<evidence type="ECO:0000256" key="4">
    <source>
        <dbReference type="ARBA" id="ARBA00022617"/>
    </source>
</evidence>
<dbReference type="PANTHER" id="PTHR24305:SF166">
    <property type="entry name" value="CYTOCHROME P450 12A4, MITOCHONDRIAL-RELATED"/>
    <property type="match status" value="1"/>
</dbReference>
<evidence type="ECO:0000256" key="5">
    <source>
        <dbReference type="ARBA" id="ARBA00022723"/>
    </source>
</evidence>
<keyword evidence="10" id="KW-0472">Membrane</keyword>
<dbReference type="EMBL" id="CAJMWR010004156">
    <property type="protein sequence ID" value="CAE6486822.1"/>
    <property type="molecule type" value="Genomic_DNA"/>
</dbReference>
<protein>
    <recommendedName>
        <fullName evidence="13">Cytochrome P450</fullName>
    </recommendedName>
</protein>
<dbReference type="InterPro" id="IPR050121">
    <property type="entry name" value="Cytochrome_P450_monoxygenase"/>
</dbReference>
<evidence type="ECO:0000313" key="12">
    <source>
        <dbReference type="Proteomes" id="UP000663840"/>
    </source>
</evidence>
<dbReference type="AlphaFoldDB" id="A0A8H3CKB1"/>
<keyword evidence="8" id="KW-0503">Monooxygenase</keyword>
<dbReference type="PANTHER" id="PTHR24305">
    <property type="entry name" value="CYTOCHROME P450"/>
    <property type="match status" value="1"/>
</dbReference>
<dbReference type="PROSITE" id="PS00086">
    <property type="entry name" value="CYTOCHROME_P450"/>
    <property type="match status" value="1"/>
</dbReference>
<accession>A0A8H3CKB1</accession>
<evidence type="ECO:0000256" key="1">
    <source>
        <dbReference type="ARBA" id="ARBA00001971"/>
    </source>
</evidence>
<dbReference type="Pfam" id="PF00067">
    <property type="entry name" value="p450"/>
    <property type="match status" value="2"/>
</dbReference>
<dbReference type="Gene3D" id="1.10.630.10">
    <property type="entry name" value="Cytochrome P450"/>
    <property type="match status" value="1"/>
</dbReference>
<evidence type="ECO:0008006" key="13">
    <source>
        <dbReference type="Google" id="ProtNLM"/>
    </source>
</evidence>
<keyword evidence="10" id="KW-1133">Transmembrane helix</keyword>
<gene>
    <name evidence="11" type="ORF">RDB_LOCUS142135</name>
</gene>
<feature type="compositionally biased region" description="Basic and acidic residues" evidence="9">
    <location>
        <begin position="356"/>
        <end position="365"/>
    </location>
</feature>
<dbReference type="InterPro" id="IPR001128">
    <property type="entry name" value="Cyt_P450"/>
</dbReference>
<dbReference type="GO" id="GO:0004497">
    <property type="term" value="F:monooxygenase activity"/>
    <property type="evidence" value="ECO:0007669"/>
    <property type="project" value="UniProtKB-KW"/>
</dbReference>
<evidence type="ECO:0000256" key="2">
    <source>
        <dbReference type="ARBA" id="ARBA00005179"/>
    </source>
</evidence>
<proteinExistence type="inferred from homology"/>